<name>A0AAP3G9Z8_9GAMM</name>
<dbReference type="AlphaFoldDB" id="A0AAP3G9Z8"/>
<evidence type="ECO:0000313" key="3">
    <source>
        <dbReference type="Proteomes" id="UP001187868"/>
    </source>
</evidence>
<dbReference type="Proteomes" id="UP001187868">
    <property type="component" value="Unassembled WGS sequence"/>
</dbReference>
<accession>A0AAP3G9Z8</accession>
<dbReference type="Proteomes" id="UP001304423">
    <property type="component" value="Chromosome"/>
</dbReference>
<keyword evidence="3" id="KW-1185">Reference proteome</keyword>
<dbReference type="EMBL" id="CP136339">
    <property type="protein sequence ID" value="WOA52550.1"/>
    <property type="molecule type" value="Genomic_DNA"/>
</dbReference>
<dbReference type="RefSeq" id="WP_022634315.1">
    <property type="nucleotide sequence ID" value="NZ_CP017454.1"/>
</dbReference>
<evidence type="ECO:0000313" key="1">
    <source>
        <dbReference type="EMBL" id="MDV7044386.1"/>
    </source>
</evidence>
<gene>
    <name evidence="1" type="ORF">RUJ08_19860</name>
    <name evidence="2" type="ORF">RXA29_22285</name>
</gene>
<dbReference type="GeneID" id="43517427"/>
<organism evidence="2 4">
    <name type="scientific">Dickeya solani</name>
    <dbReference type="NCBI Taxonomy" id="1089444"/>
    <lineage>
        <taxon>Bacteria</taxon>
        <taxon>Pseudomonadati</taxon>
        <taxon>Pseudomonadota</taxon>
        <taxon>Gammaproteobacteria</taxon>
        <taxon>Enterobacterales</taxon>
        <taxon>Pectobacteriaceae</taxon>
        <taxon>Dickeya</taxon>
    </lineage>
</organism>
<protein>
    <submittedName>
        <fullName evidence="2">Uncharacterized protein</fullName>
    </submittedName>
</protein>
<sequence>MMINKAAFCALVAVMLWGCGGREPTEQDIRQAVDDMAAQTNQEMKQKVGTLFNNAMVLKINSLKKLNCIRSENKGYQCNVDLDMSLPLVGNKKEIANFTFIQEDGVWKLVK</sequence>
<reference evidence="2" key="2">
    <citation type="submission" date="2023-10" db="EMBL/GenBank/DDBJ databases">
        <title>Clonality and diversity in the soft rot Dickeya solani phytopathogen.</title>
        <authorList>
            <person name="Pedron J."/>
            <person name="Van Gijsegem F."/>
            <person name="Portier P."/>
            <person name="Taghouti G."/>
        </authorList>
    </citation>
    <scope>NUCLEOTIDE SEQUENCE</scope>
    <source>
        <strain evidence="2">CFBP5647</strain>
    </source>
</reference>
<dbReference type="EMBL" id="JAWLLM010000020">
    <property type="protein sequence ID" value="MDV7044386.1"/>
    <property type="molecule type" value="Genomic_DNA"/>
</dbReference>
<evidence type="ECO:0000313" key="4">
    <source>
        <dbReference type="Proteomes" id="UP001304423"/>
    </source>
</evidence>
<evidence type="ECO:0000313" key="2">
    <source>
        <dbReference type="EMBL" id="WOA52550.1"/>
    </source>
</evidence>
<reference evidence="1 3" key="1">
    <citation type="submission" date="2023-10" db="EMBL/GenBank/DDBJ databases">
        <title>Clonality and diversity in the soft rot Dickeya solani phytopathogen.</title>
        <authorList>
            <person name="Pedron J."/>
            <person name="Van Gijisegem F."/>
            <person name="Portier P."/>
            <person name="Taghouti G."/>
        </authorList>
    </citation>
    <scope>NUCLEOTIDE SEQUENCE [LARGE SCALE GENOMIC DNA]</scope>
    <source>
        <strain evidence="1 3">FVG2-MFV017-A9</strain>
    </source>
</reference>
<proteinExistence type="predicted"/>